<proteinExistence type="predicted"/>
<organism evidence="2 3">
    <name type="scientific">Herminiimonas aquatilis</name>
    <dbReference type="NCBI Taxonomy" id="345342"/>
    <lineage>
        <taxon>Bacteria</taxon>
        <taxon>Pseudomonadati</taxon>
        <taxon>Pseudomonadota</taxon>
        <taxon>Betaproteobacteria</taxon>
        <taxon>Burkholderiales</taxon>
        <taxon>Oxalobacteraceae</taxon>
        <taxon>Herminiimonas</taxon>
    </lineage>
</organism>
<keyword evidence="3" id="KW-1185">Reference proteome</keyword>
<dbReference type="InterPro" id="IPR005302">
    <property type="entry name" value="MoCF_Sase_C"/>
</dbReference>
<reference evidence="3" key="1">
    <citation type="journal article" date="2019" name="Int. J. Syst. Evol. Microbiol.">
        <title>The Global Catalogue of Microorganisms (GCM) 10K type strain sequencing project: providing services to taxonomists for standard genome sequencing and annotation.</title>
        <authorList>
            <consortium name="The Broad Institute Genomics Platform"/>
            <consortium name="The Broad Institute Genome Sequencing Center for Infectious Disease"/>
            <person name="Wu L."/>
            <person name="Ma J."/>
        </authorList>
    </citation>
    <scope>NUCLEOTIDE SEQUENCE [LARGE SCALE GENOMIC DNA]</scope>
    <source>
        <strain evidence="3">CCUG 36956</strain>
    </source>
</reference>
<evidence type="ECO:0000259" key="1">
    <source>
        <dbReference type="PROSITE" id="PS51340"/>
    </source>
</evidence>
<sequence length="197" mass="21345">MKIISINVATVGNLFVTEAGEAPRRVPTAFDKKPVAAAVRVTRLGLTGDEQADLAANGGINKAVYAYPSEHYAFWSAQRLAALKRDMPLSPGAMGENLTISGLLEDAVWVGDQLQIGDALFEVTEPRVPCFKFNVRMGFSHASKAMMQSGATGFFLRVLKTGMISAGDAISLRAGPRLQTIRQLHEQRCNGTQFDLF</sequence>
<dbReference type="RefSeq" id="WP_382233227.1">
    <property type="nucleotide sequence ID" value="NZ_JBHTCC010000001.1"/>
</dbReference>
<dbReference type="PANTHER" id="PTHR30212:SF2">
    <property type="entry name" value="PROTEIN YIIM"/>
    <property type="match status" value="1"/>
</dbReference>
<comment type="caution">
    <text evidence="2">The sequence shown here is derived from an EMBL/GenBank/DDBJ whole genome shotgun (WGS) entry which is preliminary data.</text>
</comment>
<dbReference type="PROSITE" id="PS51340">
    <property type="entry name" value="MOSC"/>
    <property type="match status" value="1"/>
</dbReference>
<accession>A0ABW2J4X1</accession>
<gene>
    <name evidence="2" type="ORF">ACFQO0_06625</name>
</gene>
<dbReference type="EMBL" id="JBHTCC010000001">
    <property type="protein sequence ID" value="MFC7298106.1"/>
    <property type="molecule type" value="Genomic_DNA"/>
</dbReference>
<evidence type="ECO:0000313" key="2">
    <source>
        <dbReference type="EMBL" id="MFC7298106.1"/>
    </source>
</evidence>
<feature type="domain" description="MOSC" evidence="1">
    <location>
        <begin position="33"/>
        <end position="173"/>
    </location>
</feature>
<dbReference type="Proteomes" id="UP001596379">
    <property type="component" value="Unassembled WGS sequence"/>
</dbReference>
<dbReference type="Gene3D" id="2.40.33.20">
    <property type="entry name" value="PK beta-barrel domain-like"/>
    <property type="match status" value="1"/>
</dbReference>
<dbReference type="PANTHER" id="PTHR30212">
    <property type="entry name" value="PROTEIN YIIM"/>
    <property type="match status" value="1"/>
</dbReference>
<dbReference type="Pfam" id="PF03473">
    <property type="entry name" value="MOSC"/>
    <property type="match status" value="1"/>
</dbReference>
<dbReference type="InterPro" id="IPR052353">
    <property type="entry name" value="Benzoxazolinone_Detox_Enz"/>
</dbReference>
<evidence type="ECO:0000313" key="3">
    <source>
        <dbReference type="Proteomes" id="UP001596379"/>
    </source>
</evidence>
<dbReference type="SUPFAM" id="SSF50800">
    <property type="entry name" value="PK beta-barrel domain-like"/>
    <property type="match status" value="1"/>
</dbReference>
<protein>
    <submittedName>
        <fullName evidence="2">MOSC domain-containing protein</fullName>
    </submittedName>
</protein>
<name>A0ABW2J4X1_9BURK</name>
<dbReference type="InterPro" id="IPR011037">
    <property type="entry name" value="Pyrv_Knase-like_insert_dom_sf"/>
</dbReference>